<dbReference type="SUPFAM" id="SSF51735">
    <property type="entry name" value="NAD(P)-binding Rossmann-fold domains"/>
    <property type="match status" value="1"/>
</dbReference>
<dbReference type="InterPro" id="IPR005886">
    <property type="entry name" value="UDP_G4E"/>
</dbReference>
<feature type="domain" description="NAD-dependent epimerase/dehydratase" evidence="11">
    <location>
        <begin position="3"/>
        <end position="260"/>
    </location>
</feature>
<evidence type="ECO:0000256" key="9">
    <source>
        <dbReference type="ARBA" id="ARBA00023235"/>
    </source>
</evidence>
<evidence type="ECO:0000256" key="6">
    <source>
        <dbReference type="ARBA" id="ARBA00018569"/>
    </source>
</evidence>
<evidence type="ECO:0000256" key="1">
    <source>
        <dbReference type="ARBA" id="ARBA00000083"/>
    </source>
</evidence>
<dbReference type="GO" id="GO:0005829">
    <property type="term" value="C:cytosol"/>
    <property type="evidence" value="ECO:0007669"/>
    <property type="project" value="TreeGrafter"/>
</dbReference>
<dbReference type="Pfam" id="PF01370">
    <property type="entry name" value="Epimerase"/>
    <property type="match status" value="1"/>
</dbReference>
<gene>
    <name evidence="12" type="primary">galE</name>
    <name evidence="12" type="ORF">I6J18_02055</name>
</gene>
<evidence type="ECO:0000256" key="8">
    <source>
        <dbReference type="ARBA" id="ARBA00023144"/>
    </source>
</evidence>
<dbReference type="AlphaFoldDB" id="A0A974NMT5"/>
<dbReference type="InterPro" id="IPR001509">
    <property type="entry name" value="Epimerase_deHydtase"/>
</dbReference>
<evidence type="ECO:0000256" key="2">
    <source>
        <dbReference type="ARBA" id="ARBA00001911"/>
    </source>
</evidence>
<protein>
    <recommendedName>
        <fullName evidence="6 10">UDP-glucose 4-epimerase</fullName>
        <ecNumber evidence="5 10">5.1.3.2</ecNumber>
    </recommendedName>
</protein>
<evidence type="ECO:0000256" key="5">
    <source>
        <dbReference type="ARBA" id="ARBA00013189"/>
    </source>
</evidence>
<dbReference type="NCBIfam" id="TIGR01179">
    <property type="entry name" value="galE"/>
    <property type="match status" value="1"/>
</dbReference>
<dbReference type="PANTHER" id="PTHR43725">
    <property type="entry name" value="UDP-GLUCOSE 4-EPIMERASE"/>
    <property type="match status" value="1"/>
</dbReference>
<dbReference type="NCBIfam" id="NF007956">
    <property type="entry name" value="PRK10675.1"/>
    <property type="match status" value="1"/>
</dbReference>
<evidence type="ECO:0000256" key="7">
    <source>
        <dbReference type="ARBA" id="ARBA00023027"/>
    </source>
</evidence>
<keyword evidence="8" id="KW-0299">Galactose metabolism</keyword>
<evidence type="ECO:0000256" key="4">
    <source>
        <dbReference type="ARBA" id="ARBA00007637"/>
    </source>
</evidence>
<keyword evidence="13" id="KW-1185">Reference proteome</keyword>
<dbReference type="PANTHER" id="PTHR43725:SF47">
    <property type="entry name" value="UDP-GLUCOSE 4-EPIMERASE"/>
    <property type="match status" value="1"/>
</dbReference>
<comment type="similarity">
    <text evidence="4 10">Belongs to the NAD(P)-dependent epimerase/dehydratase family.</text>
</comment>
<dbReference type="CDD" id="cd05247">
    <property type="entry name" value="UDP_G4E_1_SDR_e"/>
    <property type="match status" value="1"/>
</dbReference>
<dbReference type="Gene3D" id="3.40.50.720">
    <property type="entry name" value="NAD(P)-binding Rossmann-like Domain"/>
    <property type="match status" value="1"/>
</dbReference>
<evidence type="ECO:0000259" key="11">
    <source>
        <dbReference type="Pfam" id="PF01370"/>
    </source>
</evidence>
<dbReference type="Gene3D" id="3.90.25.10">
    <property type="entry name" value="UDP-galactose 4-epimerase, domain 1"/>
    <property type="match status" value="1"/>
</dbReference>
<evidence type="ECO:0000256" key="3">
    <source>
        <dbReference type="ARBA" id="ARBA00004947"/>
    </source>
</evidence>
<dbReference type="GO" id="GO:0003978">
    <property type="term" value="F:UDP-glucose 4-epimerase activity"/>
    <property type="evidence" value="ECO:0007669"/>
    <property type="project" value="UniProtKB-UniRule"/>
</dbReference>
<reference evidence="12 13" key="1">
    <citation type="submission" date="2021-01" db="EMBL/GenBank/DDBJ databases">
        <title>FDA dAtabase for Regulatory Grade micrObial Sequences (FDA-ARGOS): Supporting development and validation of Infectious Disease Dx tests.</title>
        <authorList>
            <person name="Nelson B."/>
            <person name="Plummer A."/>
            <person name="Tallon L."/>
            <person name="Sadzewicz L."/>
            <person name="Zhao X."/>
            <person name="Boylan J."/>
            <person name="Ott S."/>
            <person name="Bowen H."/>
            <person name="Vavikolanu K."/>
            <person name="Mehta A."/>
            <person name="Aluvathingal J."/>
            <person name="Nadendla S."/>
            <person name="Myers T."/>
            <person name="Yan Y."/>
            <person name="Sichtig H."/>
        </authorList>
    </citation>
    <scope>NUCLEOTIDE SEQUENCE [LARGE SCALE GENOMIC DNA]</scope>
    <source>
        <strain evidence="12 13">FDAARGOS_1161</strain>
    </source>
</reference>
<name>A0A974NMT5_PERPY</name>
<accession>A0A974NMT5</accession>
<evidence type="ECO:0000313" key="12">
    <source>
        <dbReference type="EMBL" id="QQT00740.1"/>
    </source>
</evidence>
<dbReference type="EMBL" id="CP068053">
    <property type="protein sequence ID" value="QQT00740.1"/>
    <property type="molecule type" value="Genomic_DNA"/>
</dbReference>
<dbReference type="EC" id="5.1.3.2" evidence="5 10"/>
<evidence type="ECO:0000313" key="13">
    <source>
        <dbReference type="Proteomes" id="UP000595254"/>
    </source>
</evidence>
<keyword evidence="9 10" id="KW-0413">Isomerase</keyword>
<proteinExistence type="inferred from homology"/>
<comment type="pathway">
    <text evidence="3 10">Carbohydrate metabolism; galactose metabolism.</text>
</comment>
<comment type="catalytic activity">
    <reaction evidence="1 10">
        <text>UDP-alpha-D-glucose = UDP-alpha-D-galactose</text>
        <dbReference type="Rhea" id="RHEA:22168"/>
        <dbReference type="ChEBI" id="CHEBI:58885"/>
        <dbReference type="ChEBI" id="CHEBI:66914"/>
        <dbReference type="EC" id="5.1.3.2"/>
    </reaction>
</comment>
<dbReference type="GO" id="GO:0006012">
    <property type="term" value="P:galactose metabolic process"/>
    <property type="evidence" value="ECO:0007669"/>
    <property type="project" value="UniProtKB-KW"/>
</dbReference>
<organism evidence="12 13">
    <name type="scientific">Peribacillus psychrosaccharolyticus</name>
    <name type="common">Bacillus psychrosaccharolyticus</name>
    <dbReference type="NCBI Taxonomy" id="1407"/>
    <lineage>
        <taxon>Bacteria</taxon>
        <taxon>Bacillati</taxon>
        <taxon>Bacillota</taxon>
        <taxon>Bacilli</taxon>
        <taxon>Bacillales</taxon>
        <taxon>Bacillaceae</taxon>
        <taxon>Peribacillus</taxon>
    </lineage>
</organism>
<dbReference type="RefSeq" id="WP_051387277.1">
    <property type="nucleotide sequence ID" value="NZ_CP068053.1"/>
</dbReference>
<dbReference type="InterPro" id="IPR036291">
    <property type="entry name" value="NAD(P)-bd_dom_sf"/>
</dbReference>
<keyword evidence="7 10" id="KW-0520">NAD</keyword>
<comment type="subunit">
    <text evidence="10">Homodimer.</text>
</comment>
<dbReference type="Proteomes" id="UP000595254">
    <property type="component" value="Chromosome"/>
</dbReference>
<dbReference type="KEGG" id="ppsr:I6J18_02055"/>
<evidence type="ECO:0000256" key="10">
    <source>
        <dbReference type="RuleBase" id="RU366046"/>
    </source>
</evidence>
<keyword evidence="10" id="KW-0119">Carbohydrate metabolism</keyword>
<sequence>MKILITGGAGFIGSHTCIELLTAGHDIIVVDNFSTSKRQALYQVNAITNKKFKVYQIDMLNALDLEKVFLENQLDAVIHFAGYKAVGESVTDPLKYYSNNLISTLNLCEMMQKYNVKNLVFSSSATVYGVPKTVPISEDFPLQTLNPYGRTKLMIEEILGDLSASDSTWSISLLRYFNPIGAHQSGNIGEDPTGVPTNLIPYITKVAIGELSEVQVFGNDYPTPDGTGVRDYIHVTDLARGHLMALEKVVQTTGIDAYNFGTGKGYSVLEMISTFEATSGVKIPYQFVNPRAGDAAICFADSSKARRELGWIAEKDITEMCEDSWRWQANHPHGYEEKVKEYAGLQSPHLLSNEDFFN</sequence>
<comment type="cofactor">
    <cofactor evidence="2 10">
        <name>NAD(+)</name>
        <dbReference type="ChEBI" id="CHEBI:57540"/>
    </cofactor>
</comment>